<sequence length="158" mass="18481">MNLQLTDVEAKRLIKMLKDVLQAHEKTLHERDSGKFMLQSNQADGKRKFQVNYFYATDDIHLNLIDYKTKHTLVRINLDSRFHNNSNGKVYGHRIEIFSEQEFVKKNDGVTQVKAYKLPMLGLRDTNDFIQALNEFLKYINVHSTDKIKISIEAPLDI</sequence>
<dbReference type="Pfam" id="PF22398">
    <property type="entry name" value="DUF6978"/>
    <property type="match status" value="1"/>
</dbReference>
<reference evidence="2" key="1">
    <citation type="journal article" date="2019" name="Int. J. Syst. Evol. Microbiol.">
        <title>The Global Catalogue of Microorganisms (GCM) 10K type strain sequencing project: providing services to taxonomists for standard genome sequencing and annotation.</title>
        <authorList>
            <consortium name="The Broad Institute Genomics Platform"/>
            <consortium name="The Broad Institute Genome Sequencing Center for Infectious Disease"/>
            <person name="Wu L."/>
            <person name="Ma J."/>
        </authorList>
    </citation>
    <scope>NUCLEOTIDE SEQUENCE [LARGE SCALE GENOMIC DNA]</scope>
    <source>
        <strain evidence="2">CCUG 71848</strain>
    </source>
</reference>
<dbReference type="Proteomes" id="UP001597156">
    <property type="component" value="Unassembled WGS sequence"/>
</dbReference>
<evidence type="ECO:0000313" key="1">
    <source>
        <dbReference type="EMBL" id="MFD1125037.1"/>
    </source>
</evidence>
<dbReference type="EMBL" id="JBHTLH010000019">
    <property type="protein sequence ID" value="MFD1125037.1"/>
    <property type="molecule type" value="Genomic_DNA"/>
</dbReference>
<proteinExistence type="predicted"/>
<evidence type="ECO:0000313" key="2">
    <source>
        <dbReference type="Proteomes" id="UP001597156"/>
    </source>
</evidence>
<accession>A0ABW3PHN7</accession>
<gene>
    <name evidence="1" type="ORF">ACFQ22_06690</name>
</gene>
<comment type="caution">
    <text evidence="1">The sequence shown here is derived from an EMBL/GenBank/DDBJ whole genome shotgun (WGS) entry which is preliminary data.</text>
</comment>
<organism evidence="1 2">
    <name type="scientific">Lentilactobacillus raoultii</name>
    <dbReference type="NCBI Taxonomy" id="1987503"/>
    <lineage>
        <taxon>Bacteria</taxon>
        <taxon>Bacillati</taxon>
        <taxon>Bacillota</taxon>
        <taxon>Bacilli</taxon>
        <taxon>Lactobacillales</taxon>
        <taxon>Lactobacillaceae</taxon>
        <taxon>Lentilactobacillus</taxon>
    </lineage>
</organism>
<dbReference type="InterPro" id="IPR053916">
    <property type="entry name" value="DUF6978"/>
</dbReference>
<keyword evidence="2" id="KW-1185">Reference proteome</keyword>
<name>A0ABW3PHN7_9LACO</name>
<dbReference type="RefSeq" id="WP_225419055.1">
    <property type="nucleotide sequence ID" value="NZ_JBHTLH010000019.1"/>
</dbReference>
<protein>
    <submittedName>
        <fullName evidence="1">DUF6978 family protein</fullName>
    </submittedName>
</protein>